<feature type="domain" description="tRNA synthetases class I catalytic" evidence="4">
    <location>
        <begin position="244"/>
        <end position="302"/>
    </location>
</feature>
<accession>A9VA74</accession>
<keyword evidence="2" id="KW-0547">Nucleotide-binding</keyword>
<name>A9VA74_MONBE</name>
<evidence type="ECO:0000256" key="2">
    <source>
        <dbReference type="ARBA" id="ARBA00022741"/>
    </source>
</evidence>
<evidence type="ECO:0000256" key="1">
    <source>
        <dbReference type="ARBA" id="ARBA00022598"/>
    </source>
</evidence>
<dbReference type="GO" id="GO:0006423">
    <property type="term" value="P:cysteinyl-tRNA aminoacylation"/>
    <property type="evidence" value="ECO:0000318"/>
    <property type="project" value="GO_Central"/>
</dbReference>
<dbReference type="Pfam" id="PF01406">
    <property type="entry name" value="tRNA-synt_1e"/>
    <property type="match status" value="2"/>
</dbReference>
<dbReference type="AlphaFoldDB" id="A9VA74"/>
<dbReference type="InterPro" id="IPR032678">
    <property type="entry name" value="tRNA-synt_1_cat_dom"/>
</dbReference>
<dbReference type="InterPro" id="IPR014729">
    <property type="entry name" value="Rossmann-like_a/b/a_fold"/>
</dbReference>
<dbReference type="GeneID" id="5894802"/>
<dbReference type="Proteomes" id="UP000001357">
    <property type="component" value="Unassembled WGS sequence"/>
</dbReference>
<dbReference type="PANTHER" id="PTHR10890">
    <property type="entry name" value="CYSTEINYL-TRNA SYNTHETASE"/>
    <property type="match status" value="1"/>
</dbReference>
<dbReference type="KEGG" id="mbr:MONBRDRAFT_11758"/>
<evidence type="ECO:0000313" key="5">
    <source>
        <dbReference type="EMBL" id="EDQ85679.1"/>
    </source>
</evidence>
<protein>
    <recommendedName>
        <fullName evidence="4">tRNA synthetases class I catalytic domain-containing protein</fullName>
    </recommendedName>
</protein>
<dbReference type="STRING" id="81824.A9VA74"/>
<evidence type="ECO:0000313" key="6">
    <source>
        <dbReference type="Proteomes" id="UP000001357"/>
    </source>
</evidence>
<dbReference type="GO" id="GO:0005524">
    <property type="term" value="F:ATP binding"/>
    <property type="evidence" value="ECO:0000318"/>
    <property type="project" value="GO_Central"/>
</dbReference>
<dbReference type="RefSeq" id="XP_001749628.1">
    <property type="nucleotide sequence ID" value="XM_001749576.1"/>
</dbReference>
<feature type="domain" description="tRNA synthetases class I catalytic" evidence="4">
    <location>
        <begin position="60"/>
        <end position="241"/>
    </location>
</feature>
<keyword evidence="6" id="KW-1185">Reference proteome</keyword>
<evidence type="ECO:0000256" key="3">
    <source>
        <dbReference type="ARBA" id="ARBA00022840"/>
    </source>
</evidence>
<evidence type="ECO:0000259" key="4">
    <source>
        <dbReference type="Pfam" id="PF01406"/>
    </source>
</evidence>
<gene>
    <name evidence="5" type="ORF">MONBRDRAFT_11758</name>
</gene>
<dbReference type="InterPro" id="IPR024909">
    <property type="entry name" value="Cys-tRNA/MSH_ligase"/>
</dbReference>
<organism evidence="5 6">
    <name type="scientific">Monosiga brevicollis</name>
    <name type="common">Choanoflagellate</name>
    <dbReference type="NCBI Taxonomy" id="81824"/>
    <lineage>
        <taxon>Eukaryota</taxon>
        <taxon>Choanoflagellata</taxon>
        <taxon>Craspedida</taxon>
        <taxon>Salpingoecidae</taxon>
        <taxon>Monosiga</taxon>
    </lineage>
</organism>
<dbReference type="InParanoid" id="A9VA74"/>
<proteinExistence type="predicted"/>
<dbReference type="PANTHER" id="PTHR10890:SF25">
    <property type="entry name" value="CYSTEINE--TRNA LIGASE, CHLOROPLASTIC_MITOCHONDRIAL"/>
    <property type="match status" value="1"/>
</dbReference>
<dbReference type="GO" id="GO:0005737">
    <property type="term" value="C:cytoplasm"/>
    <property type="evidence" value="ECO:0000318"/>
    <property type="project" value="GO_Central"/>
</dbReference>
<dbReference type="Gene3D" id="3.40.50.620">
    <property type="entry name" value="HUPs"/>
    <property type="match status" value="2"/>
</dbReference>
<keyword evidence="1" id="KW-0436">Ligase</keyword>
<dbReference type="GO" id="GO:0004817">
    <property type="term" value="F:cysteine-tRNA ligase activity"/>
    <property type="evidence" value="ECO:0000318"/>
    <property type="project" value="GO_Central"/>
</dbReference>
<sequence>MVALLSRVLRRLPSGWARRHGHDRALATLGTTAEAGPLFQITNSLTRQVEPLPIPSGRPLYWYQCGPTVYDDAHLGHAMSHLRLDALRRILEAAGVSLIQAMSVTDIDDKIIARAHANQRNWQDLAREMEQHFWDDMAKLNVLPPHLPLRVSEHMNSIITFIQNILDRNHAYAAEDGSIYFDVTAFGLDRYGPFGLSESNAQDAEPRAHDIRSPRDFALWKASRHSDEPGFESPFGRGRPGCCFVHTGMLLLNSVKMSKSLGNSRSIRAFLADHSADSLRYIALQGYYDTSLDLTSELIDGAESAVRKLAQFVARTRQLAKLESKAQASDYKESVRLLLQREFNTGGALQRIFREMRELKLGTVSKQVDPGVTARAQEVLQTLRTLGFNCAQPPEATSEGVQTDQDTTAVLTKALDEMVHFRHTIRHEATTAPRENAMRGSLFAACDRARARLGTSCVNPCVSLVCDYRCGKH</sequence>
<dbReference type="eggNOG" id="KOG2007">
    <property type="taxonomic scope" value="Eukaryota"/>
</dbReference>
<dbReference type="SUPFAM" id="SSF52374">
    <property type="entry name" value="Nucleotidylyl transferase"/>
    <property type="match status" value="1"/>
</dbReference>
<dbReference type="EMBL" id="CH991572">
    <property type="protein sequence ID" value="EDQ85679.1"/>
    <property type="molecule type" value="Genomic_DNA"/>
</dbReference>
<keyword evidence="3" id="KW-0067">ATP-binding</keyword>
<reference evidence="5 6" key="1">
    <citation type="journal article" date="2008" name="Nature">
        <title>The genome of the choanoflagellate Monosiga brevicollis and the origin of metazoans.</title>
        <authorList>
            <consortium name="JGI Sequencing"/>
            <person name="King N."/>
            <person name="Westbrook M.J."/>
            <person name="Young S.L."/>
            <person name="Kuo A."/>
            <person name="Abedin M."/>
            <person name="Chapman J."/>
            <person name="Fairclough S."/>
            <person name="Hellsten U."/>
            <person name="Isogai Y."/>
            <person name="Letunic I."/>
            <person name="Marr M."/>
            <person name="Pincus D."/>
            <person name="Putnam N."/>
            <person name="Rokas A."/>
            <person name="Wright K.J."/>
            <person name="Zuzow R."/>
            <person name="Dirks W."/>
            <person name="Good M."/>
            <person name="Goodstein D."/>
            <person name="Lemons D."/>
            <person name="Li W."/>
            <person name="Lyons J.B."/>
            <person name="Morris A."/>
            <person name="Nichols S."/>
            <person name="Richter D.J."/>
            <person name="Salamov A."/>
            <person name="Bork P."/>
            <person name="Lim W.A."/>
            <person name="Manning G."/>
            <person name="Miller W.T."/>
            <person name="McGinnis W."/>
            <person name="Shapiro H."/>
            <person name="Tjian R."/>
            <person name="Grigoriev I.V."/>
            <person name="Rokhsar D."/>
        </authorList>
    </citation>
    <scope>NUCLEOTIDE SEQUENCE [LARGE SCALE GENOMIC DNA]</scope>
    <source>
        <strain evidence="6">MX1 / ATCC 50154</strain>
    </source>
</reference>